<feature type="compositionally biased region" description="Low complexity" evidence="2">
    <location>
        <begin position="297"/>
        <end position="318"/>
    </location>
</feature>
<dbReference type="EMBL" id="QKYT01000091">
    <property type="protein sequence ID" value="RIA94041.1"/>
    <property type="molecule type" value="Genomic_DNA"/>
</dbReference>
<dbReference type="Gene3D" id="1.10.510.10">
    <property type="entry name" value="Transferase(Phosphotransferase) domain 1"/>
    <property type="match status" value="1"/>
</dbReference>
<dbReference type="Gene3D" id="1.25.40.10">
    <property type="entry name" value="Tetratricopeptide repeat domain"/>
    <property type="match status" value="2"/>
</dbReference>
<dbReference type="InterPro" id="IPR000719">
    <property type="entry name" value="Prot_kinase_dom"/>
</dbReference>
<dbReference type="PROSITE" id="PS50011">
    <property type="entry name" value="PROTEIN_KINASE_DOM"/>
    <property type="match status" value="1"/>
</dbReference>
<dbReference type="InterPro" id="IPR011009">
    <property type="entry name" value="Kinase-like_dom_sf"/>
</dbReference>
<evidence type="ECO:0000259" key="3">
    <source>
        <dbReference type="PROSITE" id="PS50011"/>
    </source>
</evidence>
<gene>
    <name evidence="4" type="ORF">C1645_818595</name>
</gene>
<feature type="domain" description="Protein kinase" evidence="3">
    <location>
        <begin position="32"/>
        <end position="289"/>
    </location>
</feature>
<dbReference type="InterPro" id="IPR001245">
    <property type="entry name" value="Ser-Thr/Tyr_kinase_cat_dom"/>
</dbReference>
<name>A0A397TGB7_9GLOM</name>
<protein>
    <submittedName>
        <fullName evidence="4">Kinase-like domain-containing protein</fullName>
    </submittedName>
</protein>
<feature type="region of interest" description="Disordered" evidence="2">
    <location>
        <begin position="292"/>
        <end position="411"/>
    </location>
</feature>
<dbReference type="InterPro" id="IPR050767">
    <property type="entry name" value="Sel1_AlgK"/>
</dbReference>
<evidence type="ECO:0000313" key="5">
    <source>
        <dbReference type="Proteomes" id="UP000265703"/>
    </source>
</evidence>
<evidence type="ECO:0000256" key="1">
    <source>
        <dbReference type="ARBA" id="ARBA00038101"/>
    </source>
</evidence>
<comment type="caution">
    <text evidence="4">The sequence shown here is derived from an EMBL/GenBank/DDBJ whole genome shotgun (WGS) entry which is preliminary data.</text>
</comment>
<keyword evidence="4" id="KW-0808">Transferase</keyword>
<sequence length="803" mass="90832">MKKTIVTELSIIDFFESKFNSLNIKRYQYGELENVRYVDSKIFGKVQNATLKENKTSVMLKPIGTEDIHDSINEIKLMWEAGPDKSTLKFYGITKDPTKDEYFLILEYVDCLTFTQHLQDMYDYMDWNVKANLAFEIANGIKFLHEHNISHKNLTADNILYYKDTIKLINFGLFRNNVPQKRNLKKKLSFWKKDKEHNHPKEHDILSLGIVLFQLTQHVDYYKNWEEYLKTIPLEHREIKMDNIPVEYKKKYKELCKSCWSKNINERPSIHQIVNTLQDLGGNDLTDFVYNASQPGSETINDTTNTTTPITNPSQPISYTAPHKPVTSSTSNQSYTTTTSTTSTTTNPFTSITTTPLTSTNPSTNPLTSSLTSTNPLTSSRTSTNPLTSSLTSTDPLTSSRTSTNPLTSPLISTNPLISPYTYPTLTNSSINSPDSARSPLTIDFILSPQQLTSLIYGLTTPSAHTTGPVTQEYVTKMYKTFHDKIAKCEMDISKLNDLYIIQYLNNTVQNENKVFDFCNANQSLAINKVLLALFHQLAIGTSTVNLSKAYGLYKEVSNKNSFAAYVAGTYAQYGQGVPKNATEAYNFYKSSAENGFVPAYNKIGLCYDMGTGVTVDKQKAFHWIEKSAKADDKYGQYNLGAYYETGNGCVKDESKGFTWYLKAADQGFITALNKVGLCYLQGKGTTIDYFRSYEWFKKAAIAGCKYGQVNVGSAYELGRGVEKNEQEAFNWFLKAANNENYDLGQYYLARCYEFGIGTTKNMVKALEWYQKSSDNGNTLARLALADIRSKSQQPQLIYFPLY</sequence>
<dbReference type="SMART" id="SM00671">
    <property type="entry name" value="SEL1"/>
    <property type="match status" value="6"/>
</dbReference>
<dbReference type="Proteomes" id="UP000265703">
    <property type="component" value="Unassembled WGS sequence"/>
</dbReference>
<keyword evidence="5" id="KW-1185">Reference proteome</keyword>
<reference evidence="4 5" key="1">
    <citation type="submission" date="2018-06" db="EMBL/GenBank/DDBJ databases">
        <title>Comparative genomics reveals the genomic features of Rhizophagus irregularis, R. cerebriforme, R. diaphanum and Gigaspora rosea, and their symbiotic lifestyle signature.</title>
        <authorList>
            <person name="Morin E."/>
            <person name="San Clemente H."/>
            <person name="Chen E.C.H."/>
            <person name="De La Providencia I."/>
            <person name="Hainaut M."/>
            <person name="Kuo A."/>
            <person name="Kohler A."/>
            <person name="Murat C."/>
            <person name="Tang N."/>
            <person name="Roy S."/>
            <person name="Loubradou J."/>
            <person name="Henrissat B."/>
            <person name="Grigoriev I.V."/>
            <person name="Corradi N."/>
            <person name="Roux C."/>
            <person name="Martin F.M."/>
        </authorList>
    </citation>
    <scope>NUCLEOTIDE SEQUENCE [LARGE SCALE GENOMIC DNA]</scope>
    <source>
        <strain evidence="4 5">DAOM 227022</strain>
    </source>
</reference>
<accession>A0A397TGB7</accession>
<dbReference type="Pfam" id="PF07714">
    <property type="entry name" value="PK_Tyr_Ser-Thr"/>
    <property type="match status" value="1"/>
</dbReference>
<dbReference type="Pfam" id="PF08238">
    <property type="entry name" value="Sel1"/>
    <property type="match status" value="6"/>
</dbReference>
<dbReference type="PANTHER" id="PTHR11102">
    <property type="entry name" value="SEL-1-LIKE PROTEIN"/>
    <property type="match status" value="1"/>
</dbReference>
<dbReference type="GO" id="GO:0005524">
    <property type="term" value="F:ATP binding"/>
    <property type="evidence" value="ECO:0007669"/>
    <property type="project" value="InterPro"/>
</dbReference>
<evidence type="ECO:0000313" key="4">
    <source>
        <dbReference type="EMBL" id="RIA94041.1"/>
    </source>
</evidence>
<dbReference type="AlphaFoldDB" id="A0A397TGB7"/>
<evidence type="ECO:0000256" key="2">
    <source>
        <dbReference type="SAM" id="MobiDB-lite"/>
    </source>
</evidence>
<comment type="similarity">
    <text evidence="1">Belongs to the sel-1 family.</text>
</comment>
<organism evidence="4 5">
    <name type="scientific">Glomus cerebriforme</name>
    <dbReference type="NCBI Taxonomy" id="658196"/>
    <lineage>
        <taxon>Eukaryota</taxon>
        <taxon>Fungi</taxon>
        <taxon>Fungi incertae sedis</taxon>
        <taxon>Mucoromycota</taxon>
        <taxon>Glomeromycotina</taxon>
        <taxon>Glomeromycetes</taxon>
        <taxon>Glomerales</taxon>
        <taxon>Glomeraceae</taxon>
        <taxon>Glomus</taxon>
    </lineage>
</organism>
<dbReference type="InterPro" id="IPR011990">
    <property type="entry name" value="TPR-like_helical_dom_sf"/>
</dbReference>
<dbReference type="InterPro" id="IPR006597">
    <property type="entry name" value="Sel1-like"/>
</dbReference>
<dbReference type="SUPFAM" id="SSF56112">
    <property type="entry name" value="Protein kinase-like (PK-like)"/>
    <property type="match status" value="1"/>
</dbReference>
<dbReference type="SUPFAM" id="SSF81901">
    <property type="entry name" value="HCP-like"/>
    <property type="match status" value="2"/>
</dbReference>
<dbReference type="GO" id="GO:0004672">
    <property type="term" value="F:protein kinase activity"/>
    <property type="evidence" value="ECO:0007669"/>
    <property type="project" value="InterPro"/>
</dbReference>
<keyword evidence="4" id="KW-0418">Kinase</keyword>
<dbReference type="PANTHER" id="PTHR11102:SF160">
    <property type="entry name" value="ERAD-ASSOCIATED E3 UBIQUITIN-PROTEIN LIGASE COMPONENT HRD3"/>
    <property type="match status" value="1"/>
</dbReference>
<dbReference type="OrthoDB" id="5987198at2759"/>
<proteinExistence type="inferred from homology"/>
<feature type="compositionally biased region" description="Low complexity" evidence="2">
    <location>
        <begin position="327"/>
        <end position="404"/>
    </location>
</feature>